<evidence type="ECO:0000313" key="6">
    <source>
        <dbReference type="Proteomes" id="UP000295604"/>
    </source>
</evidence>
<evidence type="ECO:0000313" key="5">
    <source>
        <dbReference type="EMBL" id="TEA11458.1"/>
    </source>
</evidence>
<proteinExistence type="predicted"/>
<dbReference type="InterPro" id="IPR036864">
    <property type="entry name" value="Zn2-C6_fun-type_DNA-bd_sf"/>
</dbReference>
<dbReference type="GO" id="GO:0000976">
    <property type="term" value="F:transcription cis-regulatory region binding"/>
    <property type="evidence" value="ECO:0007669"/>
    <property type="project" value="TreeGrafter"/>
</dbReference>
<dbReference type="Gene3D" id="4.10.240.10">
    <property type="entry name" value="Zn(2)-C6 fungal-type DNA-binding domain"/>
    <property type="match status" value="1"/>
</dbReference>
<organism evidence="5 6">
    <name type="scientific">Colletotrichum sidae</name>
    <dbReference type="NCBI Taxonomy" id="1347389"/>
    <lineage>
        <taxon>Eukaryota</taxon>
        <taxon>Fungi</taxon>
        <taxon>Dikarya</taxon>
        <taxon>Ascomycota</taxon>
        <taxon>Pezizomycotina</taxon>
        <taxon>Sordariomycetes</taxon>
        <taxon>Hypocreomycetidae</taxon>
        <taxon>Glomerellales</taxon>
        <taxon>Glomerellaceae</taxon>
        <taxon>Colletotrichum</taxon>
        <taxon>Colletotrichum orbiculare species complex</taxon>
    </lineage>
</organism>
<dbReference type="PROSITE" id="PS50048">
    <property type="entry name" value="ZN2_CY6_FUNGAL_2"/>
    <property type="match status" value="1"/>
</dbReference>
<dbReference type="GO" id="GO:0008270">
    <property type="term" value="F:zinc ion binding"/>
    <property type="evidence" value="ECO:0007669"/>
    <property type="project" value="InterPro"/>
</dbReference>
<protein>
    <submittedName>
        <fullName evidence="5">Transcription activator AMTR1</fullName>
    </submittedName>
</protein>
<dbReference type="GO" id="GO:0000981">
    <property type="term" value="F:DNA-binding transcription factor activity, RNA polymerase II-specific"/>
    <property type="evidence" value="ECO:0007669"/>
    <property type="project" value="InterPro"/>
</dbReference>
<gene>
    <name evidence="5" type="primary">AMTR1-0</name>
    <name evidence="5" type="ORF">C8034_v007442</name>
</gene>
<dbReference type="EMBL" id="QAPF01000331">
    <property type="protein sequence ID" value="TEA11458.1"/>
    <property type="molecule type" value="Genomic_DNA"/>
</dbReference>
<dbReference type="InterPro" id="IPR001138">
    <property type="entry name" value="Zn2Cys6_DnaBD"/>
</dbReference>
<feature type="region of interest" description="Disordered" evidence="3">
    <location>
        <begin position="156"/>
        <end position="210"/>
    </location>
</feature>
<reference evidence="5 6" key="1">
    <citation type="submission" date="2018-11" db="EMBL/GenBank/DDBJ databases">
        <title>Genome sequence and assembly of Colletotrichum sidae.</title>
        <authorList>
            <person name="Gan P."/>
            <person name="Shirasu K."/>
        </authorList>
    </citation>
    <scope>NUCLEOTIDE SEQUENCE [LARGE SCALE GENOMIC DNA]</scope>
    <source>
        <strain evidence="5 6">CBS 518.97</strain>
    </source>
</reference>
<dbReference type="PANTHER" id="PTHR37534:SF9">
    <property type="entry name" value="ZN(II)2CYS6 TRANSCRIPTION FACTOR (EUROFUNG)"/>
    <property type="match status" value="1"/>
</dbReference>
<comment type="subcellular location">
    <subcellularLocation>
        <location evidence="1">Nucleus</location>
    </subcellularLocation>
</comment>
<dbReference type="AlphaFoldDB" id="A0A4R8T3K9"/>
<dbReference type="SMART" id="SM00066">
    <property type="entry name" value="GAL4"/>
    <property type="match status" value="1"/>
</dbReference>
<dbReference type="CDD" id="cd00067">
    <property type="entry name" value="GAL4"/>
    <property type="match status" value="1"/>
</dbReference>
<dbReference type="PANTHER" id="PTHR37534">
    <property type="entry name" value="TRANSCRIPTIONAL ACTIVATOR PROTEIN UGA3"/>
    <property type="match status" value="1"/>
</dbReference>
<dbReference type="Pfam" id="PF11951">
    <property type="entry name" value="Fungal_trans_2"/>
    <property type="match status" value="1"/>
</dbReference>
<comment type="caution">
    <text evidence="5">The sequence shown here is derived from an EMBL/GenBank/DDBJ whole genome shotgun (WGS) entry which is preliminary data.</text>
</comment>
<feature type="region of interest" description="Disordered" evidence="3">
    <location>
        <begin position="117"/>
        <end position="142"/>
    </location>
</feature>
<dbReference type="InterPro" id="IPR021858">
    <property type="entry name" value="Fun_TF"/>
</dbReference>
<dbReference type="PROSITE" id="PS00463">
    <property type="entry name" value="ZN2_CY6_FUNGAL_1"/>
    <property type="match status" value="1"/>
</dbReference>
<dbReference type="GO" id="GO:0005634">
    <property type="term" value="C:nucleus"/>
    <property type="evidence" value="ECO:0007669"/>
    <property type="project" value="UniProtKB-SubCell"/>
</dbReference>
<evidence type="ECO:0000256" key="3">
    <source>
        <dbReference type="SAM" id="MobiDB-lite"/>
    </source>
</evidence>
<accession>A0A4R8T3K9</accession>
<dbReference type="GO" id="GO:0045944">
    <property type="term" value="P:positive regulation of transcription by RNA polymerase II"/>
    <property type="evidence" value="ECO:0007669"/>
    <property type="project" value="TreeGrafter"/>
</dbReference>
<feature type="compositionally biased region" description="Polar residues" evidence="3">
    <location>
        <begin position="188"/>
        <end position="197"/>
    </location>
</feature>
<name>A0A4R8T3K9_9PEZI</name>
<keyword evidence="6" id="KW-1185">Reference proteome</keyword>
<dbReference type="Pfam" id="PF00172">
    <property type="entry name" value="Zn_clus"/>
    <property type="match status" value="1"/>
</dbReference>
<sequence>MRSHHGCTTCRQRKLKCDEIKPHCGQCARSGRICVFSDDSKFRHFDAHALNDRNAGSGSGDKASTHSHEAAGSLFGTDQVWLNIPADRESHLFILFLHGITFVNIVNPFDTDDATFSEDEMSPMRRGRGRHGWDMLPTPHESDSEPVLLEMMNAATEAPSPPSSPTEPQNNAASSFATSPVVGDTEHSATAFTTTSPPIHVQSDDEPGLDDDADDTQANILALQLIRHFREGPGQWMDLFDTSAYFSRKIPIRATTRPLLKSAICALAAKHLSRTQHHAHHDPDPKAPDWQYHAVRFYHQAIRRLKTAIAHDSSSSSEAGEGHPDTFAAVAMLCIYELINAPGHAWKAHLTALPLYSSSSSSGVEVADAMSPVPIPRSPIRGPMFWALARQDFLCAFVSETQTRLNLEHVRMWQNFGLATTGDEEGLLLLPFSPFCTAEARVLPAVGEEGEGGAEEDARSNELLWLLGKIVNYITSGDGICSEDYARPAGWRMAVGLCQEVILERWQLLDDELRRWVEGLPATFEPSARSEGPGMERVWYAVPQCAATMQSYHMAAILLLVNRPHESTAIRSTVSARLRSYRHVQDEVRRHAREICGISLADPTAAVRVHSVQPLFVAGQSFHEEADQELVVGLLEGIERDLGWATEYQISKLREEWAAR</sequence>
<feature type="domain" description="Zn(2)-C6 fungal-type" evidence="4">
    <location>
        <begin position="6"/>
        <end position="36"/>
    </location>
</feature>
<keyword evidence="2" id="KW-0539">Nucleus</keyword>
<dbReference type="SUPFAM" id="SSF57701">
    <property type="entry name" value="Zn2/Cys6 DNA-binding domain"/>
    <property type="match status" value="1"/>
</dbReference>
<evidence type="ECO:0000256" key="2">
    <source>
        <dbReference type="ARBA" id="ARBA00023242"/>
    </source>
</evidence>
<feature type="compositionally biased region" description="Polar residues" evidence="3">
    <location>
        <begin position="169"/>
        <end position="178"/>
    </location>
</feature>
<dbReference type="Proteomes" id="UP000295604">
    <property type="component" value="Unassembled WGS sequence"/>
</dbReference>
<evidence type="ECO:0000256" key="1">
    <source>
        <dbReference type="ARBA" id="ARBA00004123"/>
    </source>
</evidence>
<evidence type="ECO:0000259" key="4">
    <source>
        <dbReference type="PROSITE" id="PS50048"/>
    </source>
</evidence>